<dbReference type="WBParaSite" id="nRc.2.0.1.t37246-RA">
    <property type="protein sequence ID" value="nRc.2.0.1.t37246-RA"/>
    <property type="gene ID" value="nRc.2.0.1.g37246"/>
</dbReference>
<sequence>MLVDSKSLTLKVRKLEMRIDNTDLQMSRFRPLTSASITFRGLFSCSYLYFYASNPKLIDRCPIWHAFFLAGTTYNSNGARRRRNREHKREQCWTEPYPNEFSELTHEVKINKKLKIKAHNKNIKTTTEGEMKIFLLKKILVDNSQKENLKAVDLPATNNKSSNENKFTPIMEESIIDDALIFTFSFDETIEYGGVGVDDNFREAGT</sequence>
<dbReference type="Proteomes" id="UP000887565">
    <property type="component" value="Unplaced"/>
</dbReference>
<protein>
    <submittedName>
        <fullName evidence="2">Uncharacterized protein</fullName>
    </submittedName>
</protein>
<organism evidence="1 2">
    <name type="scientific">Romanomermis culicivorax</name>
    <name type="common">Nematode worm</name>
    <dbReference type="NCBI Taxonomy" id="13658"/>
    <lineage>
        <taxon>Eukaryota</taxon>
        <taxon>Metazoa</taxon>
        <taxon>Ecdysozoa</taxon>
        <taxon>Nematoda</taxon>
        <taxon>Enoplea</taxon>
        <taxon>Dorylaimia</taxon>
        <taxon>Mermithida</taxon>
        <taxon>Mermithoidea</taxon>
        <taxon>Mermithidae</taxon>
        <taxon>Romanomermis</taxon>
    </lineage>
</organism>
<reference evidence="2" key="1">
    <citation type="submission" date="2022-11" db="UniProtKB">
        <authorList>
            <consortium name="WormBaseParasite"/>
        </authorList>
    </citation>
    <scope>IDENTIFICATION</scope>
</reference>
<keyword evidence="1" id="KW-1185">Reference proteome</keyword>
<proteinExistence type="predicted"/>
<accession>A0A915KGY6</accession>
<evidence type="ECO:0000313" key="1">
    <source>
        <dbReference type="Proteomes" id="UP000887565"/>
    </source>
</evidence>
<dbReference type="AlphaFoldDB" id="A0A915KGY6"/>
<evidence type="ECO:0000313" key="2">
    <source>
        <dbReference type="WBParaSite" id="nRc.2.0.1.t37246-RA"/>
    </source>
</evidence>
<name>A0A915KGY6_ROMCU</name>